<feature type="coiled-coil region" evidence="1">
    <location>
        <begin position="29"/>
        <end position="84"/>
    </location>
</feature>
<feature type="coiled-coil region" evidence="1">
    <location>
        <begin position="124"/>
        <end position="158"/>
    </location>
</feature>
<reference evidence="2" key="1">
    <citation type="journal article" date="2015" name="Nature">
        <title>Complex archaea that bridge the gap between prokaryotes and eukaryotes.</title>
        <authorList>
            <person name="Spang A."/>
            <person name="Saw J.H."/>
            <person name="Jorgensen S.L."/>
            <person name="Zaremba-Niedzwiedzka K."/>
            <person name="Martijn J."/>
            <person name="Lind A.E."/>
            <person name="van Eijk R."/>
            <person name="Schleper C."/>
            <person name="Guy L."/>
            <person name="Ettema T.J."/>
        </authorList>
    </citation>
    <scope>NUCLEOTIDE SEQUENCE</scope>
</reference>
<keyword evidence="1" id="KW-0175">Coiled coil</keyword>
<comment type="caution">
    <text evidence="2">The sequence shown here is derived from an EMBL/GenBank/DDBJ whole genome shotgun (WGS) entry which is preliminary data.</text>
</comment>
<protein>
    <submittedName>
        <fullName evidence="2">Uncharacterized protein</fullName>
    </submittedName>
</protein>
<dbReference type="AlphaFoldDB" id="A0A0F9D3W5"/>
<gene>
    <name evidence="2" type="ORF">LCGC14_2592620</name>
</gene>
<feature type="non-terminal residue" evidence="2">
    <location>
        <position position="1"/>
    </location>
</feature>
<dbReference type="EMBL" id="LAZR01043561">
    <property type="protein sequence ID" value="KKL06778.1"/>
    <property type="molecule type" value="Genomic_DNA"/>
</dbReference>
<sequence length="273" mass="31401">ICAMCNQPLPKDQIVEARGKFNTLKALELKSINSDGRELKIQNEEHQAQIKETTHTMNNQKQMVIGLEMELKDLEKESEVVDAEIPEHIVKLAEEIVDIEKRIEAGPNSDTTELEIDRREEQKKLAALDAAEKTRERIEELKQEEKDLSTKIEDLENQLSLMNRFIVTKAHALEDEINAQFEFVHWKLFNVLVNGDPEECCIPMVDGSTELSNSEENNVGLDSIRVLSEHYNFWAPVWCDNAEGITKPIEIPSQTFRLIVDPKHQELFVEIEK</sequence>
<evidence type="ECO:0000313" key="2">
    <source>
        <dbReference type="EMBL" id="KKL06778.1"/>
    </source>
</evidence>
<organism evidence="2">
    <name type="scientific">marine sediment metagenome</name>
    <dbReference type="NCBI Taxonomy" id="412755"/>
    <lineage>
        <taxon>unclassified sequences</taxon>
        <taxon>metagenomes</taxon>
        <taxon>ecological metagenomes</taxon>
    </lineage>
</organism>
<proteinExistence type="predicted"/>
<name>A0A0F9D3W5_9ZZZZ</name>
<evidence type="ECO:0000256" key="1">
    <source>
        <dbReference type="SAM" id="Coils"/>
    </source>
</evidence>
<accession>A0A0F9D3W5</accession>